<keyword evidence="1" id="KW-0732">Signal</keyword>
<evidence type="ECO:0000313" key="3">
    <source>
        <dbReference type="Proteomes" id="UP000231358"/>
    </source>
</evidence>
<gene>
    <name evidence="2" type="ORF">AARAC_007097</name>
</gene>
<evidence type="ECO:0000313" key="2">
    <source>
        <dbReference type="EMBL" id="PIG85467.1"/>
    </source>
</evidence>
<dbReference type="AlphaFoldDB" id="A0A2G7FY14"/>
<reference evidence="2 3" key="1">
    <citation type="submission" date="2017-05" db="EMBL/GenBank/DDBJ databases">
        <title>Genome sequence for an aflatoxigenic pathogen of Argentinian peanut, Aspergillus arachidicola.</title>
        <authorList>
            <person name="Moore G."/>
            <person name="Beltz S.B."/>
            <person name="Mack B.M."/>
        </authorList>
    </citation>
    <scope>NUCLEOTIDE SEQUENCE [LARGE SCALE GENOMIC DNA]</scope>
    <source>
        <strain evidence="2 3">CBS 117610</strain>
    </source>
</reference>
<name>A0A2G7FY14_9EURO</name>
<evidence type="ECO:0008006" key="4">
    <source>
        <dbReference type="Google" id="ProtNLM"/>
    </source>
</evidence>
<keyword evidence="3" id="KW-1185">Reference proteome</keyword>
<evidence type="ECO:0000256" key="1">
    <source>
        <dbReference type="SAM" id="SignalP"/>
    </source>
</evidence>
<feature type="signal peptide" evidence="1">
    <location>
        <begin position="1"/>
        <end position="22"/>
    </location>
</feature>
<dbReference type="Proteomes" id="UP000231358">
    <property type="component" value="Unassembled WGS sequence"/>
</dbReference>
<feature type="chain" id="PRO_5013681071" description="Saposin B-type domain-containing protein" evidence="1">
    <location>
        <begin position="23"/>
        <end position="184"/>
    </location>
</feature>
<sequence>MRLQLSFLSLLWLFLFASFSHAFVGPSCMKMKDTLGHKSDIIFEKFNTEICKKGCKPVVAHYEKFARKNVIQPLIRKVMKDMGMEQHTQIVLKVANDVFRVAKEKCAKNLGKGHLCQDPETLTKFGNCLKSNIMPVVMGHVGELMPLVAEPMCAKQLAYLEKGDLWEKVIPSYFDKYAAVCQKL</sequence>
<protein>
    <recommendedName>
        <fullName evidence="4">Saposin B-type domain-containing protein</fullName>
    </recommendedName>
</protein>
<proteinExistence type="predicted"/>
<dbReference type="EMBL" id="NEXV01000324">
    <property type="protein sequence ID" value="PIG85467.1"/>
    <property type="molecule type" value="Genomic_DNA"/>
</dbReference>
<accession>A0A2G7FY14</accession>
<comment type="caution">
    <text evidence="2">The sequence shown here is derived from an EMBL/GenBank/DDBJ whole genome shotgun (WGS) entry which is preliminary data.</text>
</comment>
<organism evidence="2 3">
    <name type="scientific">Aspergillus arachidicola</name>
    <dbReference type="NCBI Taxonomy" id="656916"/>
    <lineage>
        <taxon>Eukaryota</taxon>
        <taxon>Fungi</taxon>
        <taxon>Dikarya</taxon>
        <taxon>Ascomycota</taxon>
        <taxon>Pezizomycotina</taxon>
        <taxon>Eurotiomycetes</taxon>
        <taxon>Eurotiomycetidae</taxon>
        <taxon>Eurotiales</taxon>
        <taxon>Aspergillaceae</taxon>
        <taxon>Aspergillus</taxon>
        <taxon>Aspergillus subgen. Circumdati</taxon>
    </lineage>
</organism>